<proteinExistence type="predicted"/>
<dbReference type="EMBL" id="CATOUU010000688">
    <property type="protein sequence ID" value="CAI9941254.1"/>
    <property type="molecule type" value="Genomic_DNA"/>
</dbReference>
<dbReference type="EMBL" id="CAXDID020000116">
    <property type="protein sequence ID" value="CAL6030564.1"/>
    <property type="molecule type" value="Genomic_DNA"/>
</dbReference>
<dbReference type="Proteomes" id="UP001642409">
    <property type="component" value="Unassembled WGS sequence"/>
</dbReference>
<sequence length="90" mass="10599">MGIKKVQPKQIQMCLKIYVNRESIGSHLQKYRIKLMKAHGLNTPQEITNRHFPIDIKHSVLDQIKKMWDDPRFDGLSVQEITLLLDEMID</sequence>
<evidence type="ECO:0000313" key="6">
    <source>
        <dbReference type="EMBL" id="CAL6048416.1"/>
    </source>
</evidence>
<evidence type="ECO:0000313" key="5">
    <source>
        <dbReference type="EMBL" id="CAL6030564.1"/>
    </source>
</evidence>
<evidence type="ECO:0000313" key="2">
    <source>
        <dbReference type="EMBL" id="CAI9930226.1"/>
    </source>
</evidence>
<name>A0AA86NEW3_9EUKA</name>
<evidence type="ECO:0000313" key="3">
    <source>
        <dbReference type="EMBL" id="CAI9931076.1"/>
    </source>
</evidence>
<accession>A0AA86NEW3</accession>
<reference evidence="1" key="1">
    <citation type="submission" date="2023-06" db="EMBL/GenBank/DDBJ databases">
        <authorList>
            <person name="Kurt Z."/>
        </authorList>
    </citation>
    <scope>NUCLEOTIDE SEQUENCE</scope>
</reference>
<dbReference type="EMBL" id="CATOUU010000143">
    <property type="protein sequence ID" value="CAI9917883.1"/>
    <property type="molecule type" value="Genomic_DNA"/>
</dbReference>
<evidence type="ECO:0000313" key="4">
    <source>
        <dbReference type="EMBL" id="CAI9941254.1"/>
    </source>
</evidence>
<dbReference type="EMBL" id="CATOUU010000457">
    <property type="protein sequence ID" value="CAI9930226.1"/>
    <property type="molecule type" value="Genomic_DNA"/>
</dbReference>
<evidence type="ECO:0000313" key="9">
    <source>
        <dbReference type="Proteomes" id="UP001642409"/>
    </source>
</evidence>
<keyword evidence="9" id="KW-1185">Reference proteome</keyword>
<reference evidence="5 9" key="2">
    <citation type="submission" date="2024-07" db="EMBL/GenBank/DDBJ databases">
        <authorList>
            <person name="Akdeniz Z."/>
        </authorList>
    </citation>
    <scope>NUCLEOTIDE SEQUENCE [LARGE SCALE GENOMIC DNA]</scope>
</reference>
<comment type="caution">
    <text evidence="1">The sequence shown here is derived from an EMBL/GenBank/DDBJ whole genome shotgun (WGS) entry which is preliminary data.</text>
</comment>
<dbReference type="AlphaFoldDB" id="A0AA86NEW3"/>
<dbReference type="EMBL" id="CAXDID020000389">
    <property type="protein sequence ID" value="CAL6085945.1"/>
    <property type="molecule type" value="Genomic_DNA"/>
</dbReference>
<evidence type="ECO:0000313" key="8">
    <source>
        <dbReference type="EMBL" id="CAL6116533.1"/>
    </source>
</evidence>
<organism evidence="1">
    <name type="scientific">Hexamita inflata</name>
    <dbReference type="NCBI Taxonomy" id="28002"/>
    <lineage>
        <taxon>Eukaryota</taxon>
        <taxon>Metamonada</taxon>
        <taxon>Diplomonadida</taxon>
        <taxon>Hexamitidae</taxon>
        <taxon>Hexamitinae</taxon>
        <taxon>Hexamita</taxon>
    </lineage>
</organism>
<dbReference type="Gene3D" id="1.10.10.60">
    <property type="entry name" value="Homeodomain-like"/>
    <property type="match status" value="1"/>
</dbReference>
<dbReference type="EMBL" id="CATOUU010000471">
    <property type="protein sequence ID" value="CAI9931076.1"/>
    <property type="molecule type" value="Genomic_DNA"/>
</dbReference>
<evidence type="ECO:0000313" key="1">
    <source>
        <dbReference type="EMBL" id="CAI9917883.1"/>
    </source>
</evidence>
<dbReference type="EMBL" id="CAXDID020000175">
    <property type="protein sequence ID" value="CAL6048416.1"/>
    <property type="molecule type" value="Genomic_DNA"/>
</dbReference>
<protein>
    <submittedName>
        <fullName evidence="1">Uncharacterized protein</fullName>
    </submittedName>
</protein>
<dbReference type="EMBL" id="CAXDID020001031">
    <property type="protein sequence ID" value="CAL6116533.1"/>
    <property type="molecule type" value="Genomic_DNA"/>
</dbReference>
<evidence type="ECO:0000313" key="7">
    <source>
        <dbReference type="EMBL" id="CAL6085945.1"/>
    </source>
</evidence>
<gene>
    <name evidence="2" type="ORF">HINF_LOCUS17871</name>
    <name evidence="3" type="ORF">HINF_LOCUS18721</name>
    <name evidence="4" type="ORF">HINF_LOCUS28899</name>
    <name evidence="5" type="ORF">HINF_LOCUS33441</name>
    <name evidence="6" type="ORF">HINF_LOCUS42680</name>
    <name evidence="1" type="ORF">HINF_LOCUS5528</name>
    <name evidence="7" type="ORF">HINF_LOCUS62924</name>
    <name evidence="8" type="ORF">HINF_LOCUS79095</name>
</gene>